<dbReference type="EMBL" id="NTUS01000024">
    <property type="protein sequence ID" value="PFB08303.1"/>
    <property type="molecule type" value="Genomic_DNA"/>
</dbReference>
<reference evidence="1 2" key="1">
    <citation type="submission" date="2017-09" db="EMBL/GenBank/DDBJ databases">
        <title>Large-scale bioinformatics analysis of Bacillus genomes uncovers conserved roles of natural products in bacterial physiology.</title>
        <authorList>
            <consortium name="Agbiome Team Llc"/>
            <person name="Bleich R.M."/>
            <person name="Kirk G.J."/>
            <person name="Santa Maria K.C."/>
            <person name="Allen S.E."/>
            <person name="Farag S."/>
            <person name="Shank E.A."/>
            <person name="Bowers A."/>
        </authorList>
    </citation>
    <scope>NUCLEOTIDE SEQUENCE [LARGE SCALE GENOMIC DNA]</scope>
    <source>
        <strain evidence="1 2">AFS015413</strain>
    </source>
</reference>
<accession>A0A9X6Z5V8</accession>
<name>A0A9X6Z5V8_BACTU</name>
<gene>
    <name evidence="1" type="ORF">CN398_08455</name>
</gene>
<comment type="caution">
    <text evidence="1">The sequence shown here is derived from an EMBL/GenBank/DDBJ whole genome shotgun (WGS) entry which is preliminary data.</text>
</comment>
<evidence type="ECO:0000313" key="1">
    <source>
        <dbReference type="EMBL" id="PFB08303.1"/>
    </source>
</evidence>
<sequence length="126" mass="13963">MKEKDLNISEVRGAKKNISDLQVYGDGDMFALLCKASSQEQGWMKSTKVCNVKGGCVMQVTTQQKNPDGSYAVAEALTYVPGVHIDTESEPRKMVPIPAEKYEVNPLVELGERRLQSSWIKGAEEK</sequence>
<evidence type="ECO:0000313" key="2">
    <source>
        <dbReference type="Proteomes" id="UP000220397"/>
    </source>
</evidence>
<proteinExistence type="predicted"/>
<dbReference type="RefSeq" id="WP_042597800.1">
    <property type="nucleotide sequence ID" value="NZ_JABWHT010000004.1"/>
</dbReference>
<protein>
    <submittedName>
        <fullName evidence="1">Uncharacterized protein</fullName>
    </submittedName>
</protein>
<dbReference type="Proteomes" id="UP000220397">
    <property type="component" value="Unassembled WGS sequence"/>
</dbReference>
<dbReference type="AlphaFoldDB" id="A0A9X6Z5V8"/>
<organism evidence="1 2">
    <name type="scientific">Bacillus thuringiensis</name>
    <dbReference type="NCBI Taxonomy" id="1428"/>
    <lineage>
        <taxon>Bacteria</taxon>
        <taxon>Bacillati</taxon>
        <taxon>Bacillota</taxon>
        <taxon>Bacilli</taxon>
        <taxon>Bacillales</taxon>
        <taxon>Bacillaceae</taxon>
        <taxon>Bacillus</taxon>
        <taxon>Bacillus cereus group</taxon>
    </lineage>
</organism>